<dbReference type="AlphaFoldDB" id="A0A820QR11"/>
<comment type="caution">
    <text evidence="1">The sequence shown here is derived from an EMBL/GenBank/DDBJ whole genome shotgun (WGS) entry which is preliminary data.</text>
</comment>
<protein>
    <submittedName>
        <fullName evidence="1">Uncharacterized protein</fullName>
    </submittedName>
</protein>
<sequence>EWDGLILILPTETNEVELYIGLKQDHADELRKQFE</sequence>
<gene>
    <name evidence="1" type="ORF">KXQ929_LOCUS52304</name>
</gene>
<dbReference type="Proteomes" id="UP000663868">
    <property type="component" value="Unassembled WGS sequence"/>
</dbReference>
<reference evidence="1" key="1">
    <citation type="submission" date="2021-02" db="EMBL/GenBank/DDBJ databases">
        <authorList>
            <person name="Nowell W R."/>
        </authorList>
    </citation>
    <scope>NUCLEOTIDE SEQUENCE</scope>
</reference>
<accession>A0A820QR11</accession>
<dbReference type="EMBL" id="CAJOBB010027434">
    <property type="protein sequence ID" value="CAF4422926.1"/>
    <property type="molecule type" value="Genomic_DNA"/>
</dbReference>
<feature type="non-terminal residue" evidence="1">
    <location>
        <position position="1"/>
    </location>
</feature>
<proteinExistence type="predicted"/>
<evidence type="ECO:0000313" key="2">
    <source>
        <dbReference type="Proteomes" id="UP000663868"/>
    </source>
</evidence>
<organism evidence="1 2">
    <name type="scientific">Adineta steineri</name>
    <dbReference type="NCBI Taxonomy" id="433720"/>
    <lineage>
        <taxon>Eukaryota</taxon>
        <taxon>Metazoa</taxon>
        <taxon>Spiralia</taxon>
        <taxon>Gnathifera</taxon>
        <taxon>Rotifera</taxon>
        <taxon>Eurotatoria</taxon>
        <taxon>Bdelloidea</taxon>
        <taxon>Adinetida</taxon>
        <taxon>Adinetidae</taxon>
        <taxon>Adineta</taxon>
    </lineage>
</organism>
<evidence type="ECO:0000313" key="1">
    <source>
        <dbReference type="EMBL" id="CAF4422926.1"/>
    </source>
</evidence>
<name>A0A820QR11_9BILA</name>